<dbReference type="CDD" id="cd18091">
    <property type="entry name" value="SpoU-like_TRM3-like"/>
    <property type="match status" value="1"/>
</dbReference>
<dbReference type="InParanoid" id="A0A448YJS2"/>
<sequence>MTASSISLIARQLDPERQREIAFKLIDSFSEGEVVDESIYISTFCELVELVPSIKDELYDKALKYGIKKLRFGDSSEQTHNSLLKLCHHFKKQRFAESLIEFVTSELKEFDRANRRLFNEKVRVLIQETGGTSDLSRKDIERYLEFIEWYFMREEAQSSEIDRLCLIYLTFDDTTISQLASKILKWRNESICKDETTLQLVWNVIFSLLDSNDNYLISFAYILWLRIFNFFGTTKLHDSCPKFQQLMSTEIYWTRLRDGLVSLVHEHKKFALVIVQLSVQSLSTDISMPIMKWENSHRDRYLQNWKRFSTLYEILGIDTAMNQVEAASTDLVKILSPESGIPVSFALTILSVGFKAPTERVKNFALKLAFSLPDSSLSLFEHDFSFLTSAFLPFAMMASHFAVEKTSMEGVEYQCLYGDELSSFISKCMISLNHDENRTSLIHLSLKLMADNDNGYCPARIYLTNGLLQGMKDTNSCCITTENLDLLYSLFEGSADSAIWNRVLQTLYLRLLLYVSSGVSMETMFNSVGYHIRFNGFQLYLENEEFFLDFYNDHYKIEDVLEFFRSQGPGLDLESFMVITSYLLQGNVEASKLVAAILSYPKLDGFLVEGASSGLHFEKGLFHEPLIVNRLGRLIGSMFTLSKEVDSSLYEGSRGLLINKDLFSYDFWTDVEISPLYERIIEEFTVSTDYTTCLPHFYFFSYCVDECLYNENFDLSIPQILEVLRLVLENKVAPYKTKDKLFGLATGIIEQLISLGLASDEKVKRGILESSSQIAEQSEYYSHRGNVRMLHSLLKETDTTVEECRQIVDIIKVIWEDLIRDRLILKQRDLHHEFINLLTNRAFLRHSATDKVLADSILDISSQIIDRSVSRKSLLPPLFKAISDYQLKDPRKFEDTDWLAKLLVKGMFLYQSDDSLFLMDMVLSSFYDRTLNMSSKGLYEQVYGLQEMGYRIFIKAVLSSIKTSRFACLMWDYILTNDEIFHLLNPVRRTDHKEQWKRIQLLALMLTTLDVLEKDKLVKYLEKWIIPRLFKEASPLCRSYIEWIISLTSYRYPDLKEKIFDRFFKKGVEEQHPMTIVLYERIFVLIAMQLSREQESKAISRFLVDTILPSSTSNRALTRHFSSSMACVIWQEIKRKKLIISTDLMKLLENTYRIAVMAVTYGNFRTGDAMVWDIVGDKTLCGINGGMLLKTSDREIDAICEKSWKKYLSPERRTILRIPIGEDEKEAWVKFDRSKEIKLDSYAGREEEALMLQTKSGAWSTVIETDSDSRAASEIRRSSLIVMASLVEKPTNLGGICRLCDCLGAGWMTMNDMRVKEDAEFMSVAVTAERWMPLIEVNTANVVDFMRLKKREGYTLIGLEQTDNSVELNNELKFPKKSLMVLGREREGIPAEILAELDLCVVIKQVGVVRSMNIQTATAVIVQAYSAQHN</sequence>
<dbReference type="FunFam" id="3.40.1280.10:FF:000022">
    <property type="entry name" value="Trm3p"/>
    <property type="match status" value="1"/>
</dbReference>
<dbReference type="Pfam" id="PF00588">
    <property type="entry name" value="SpoU_methylase"/>
    <property type="match status" value="1"/>
</dbReference>
<dbReference type="InterPro" id="IPR001537">
    <property type="entry name" value="SpoU_MeTrfase"/>
</dbReference>
<dbReference type="GO" id="GO:0016423">
    <property type="term" value="F:tRNA (guanine) methyltransferase activity"/>
    <property type="evidence" value="ECO:0007669"/>
    <property type="project" value="InterPro"/>
</dbReference>
<dbReference type="GO" id="GO:0003723">
    <property type="term" value="F:RNA binding"/>
    <property type="evidence" value="ECO:0007669"/>
    <property type="project" value="InterPro"/>
</dbReference>
<evidence type="ECO:0000313" key="4">
    <source>
        <dbReference type="EMBL" id="VEU21157.1"/>
    </source>
</evidence>
<dbReference type="GO" id="GO:0030488">
    <property type="term" value="P:tRNA methylation"/>
    <property type="evidence" value="ECO:0007669"/>
    <property type="project" value="InterPro"/>
</dbReference>
<dbReference type="FunCoup" id="A0A448YJS2">
    <property type="interactions" value="176"/>
</dbReference>
<dbReference type="InterPro" id="IPR029028">
    <property type="entry name" value="Alpha/beta_knot_MTases"/>
</dbReference>
<feature type="domain" description="tRNA/rRNA methyltransferase SpoU type" evidence="3">
    <location>
        <begin position="1280"/>
        <end position="1422"/>
    </location>
</feature>
<dbReference type="STRING" id="13370.A0A448YJS2"/>
<protein>
    <submittedName>
        <fullName evidence="4">DEKNAAC102104</fullName>
    </submittedName>
</protein>
<dbReference type="Gene3D" id="3.40.1280.10">
    <property type="match status" value="1"/>
</dbReference>
<dbReference type="EMBL" id="CAACVR010000010">
    <property type="protein sequence ID" value="VEU21157.1"/>
    <property type="molecule type" value="Genomic_DNA"/>
</dbReference>
<accession>A0A448YJS2</accession>
<evidence type="ECO:0000259" key="3">
    <source>
        <dbReference type="Pfam" id="PF00588"/>
    </source>
</evidence>
<dbReference type="InterPro" id="IPR029026">
    <property type="entry name" value="tRNA_m1G_MTases_N"/>
</dbReference>
<keyword evidence="1" id="KW-0489">Methyltransferase</keyword>
<keyword evidence="2" id="KW-0808">Transferase</keyword>
<dbReference type="InterPro" id="IPR045330">
    <property type="entry name" value="TRM3/TARBP1"/>
</dbReference>
<dbReference type="PANTHER" id="PTHR12029">
    <property type="entry name" value="RNA METHYLTRANSFERASE"/>
    <property type="match status" value="1"/>
</dbReference>
<evidence type="ECO:0000313" key="5">
    <source>
        <dbReference type="Proteomes" id="UP000290900"/>
    </source>
</evidence>
<evidence type="ECO:0000256" key="1">
    <source>
        <dbReference type="ARBA" id="ARBA00022603"/>
    </source>
</evidence>
<proteinExistence type="predicted"/>
<dbReference type="OrthoDB" id="241340at2759"/>
<dbReference type="SUPFAM" id="SSF75217">
    <property type="entry name" value="alpha/beta knot"/>
    <property type="match status" value="1"/>
</dbReference>
<keyword evidence="5" id="KW-1185">Reference proteome</keyword>
<reference evidence="4 5" key="1">
    <citation type="submission" date="2018-12" db="EMBL/GenBank/DDBJ databases">
        <authorList>
            <person name="Tiukova I."/>
            <person name="Dainat J."/>
        </authorList>
    </citation>
    <scope>NUCLEOTIDE SEQUENCE [LARGE SCALE GENOMIC DNA]</scope>
</reference>
<name>A0A448YJS2_BRENA</name>
<dbReference type="PANTHER" id="PTHR12029:SF11">
    <property type="entry name" value="METHYLTRANSFERASE TARBP1-RELATED"/>
    <property type="match status" value="1"/>
</dbReference>
<dbReference type="Proteomes" id="UP000290900">
    <property type="component" value="Unassembled WGS sequence"/>
</dbReference>
<evidence type="ECO:0000256" key="2">
    <source>
        <dbReference type="ARBA" id="ARBA00022679"/>
    </source>
</evidence>
<dbReference type="InterPro" id="IPR044748">
    <property type="entry name" value="Trm3/TARBP1_C"/>
</dbReference>
<organism evidence="4 5">
    <name type="scientific">Brettanomyces naardenensis</name>
    <name type="common">Yeast</name>
    <dbReference type="NCBI Taxonomy" id="13370"/>
    <lineage>
        <taxon>Eukaryota</taxon>
        <taxon>Fungi</taxon>
        <taxon>Dikarya</taxon>
        <taxon>Ascomycota</taxon>
        <taxon>Saccharomycotina</taxon>
        <taxon>Pichiomycetes</taxon>
        <taxon>Pichiales</taxon>
        <taxon>Pichiaceae</taxon>
        <taxon>Brettanomyces</taxon>
    </lineage>
</organism>
<gene>
    <name evidence="4" type="ORF">BRENAR_LOCUS1892</name>
</gene>